<gene>
    <name evidence="3" type="ORF">ATK30_0636</name>
    <name evidence="2" type="ORF">H5411_33960</name>
</gene>
<dbReference type="RefSeq" id="WP_101434211.1">
    <property type="nucleotide sequence ID" value="NZ_JACJHR010000066.1"/>
</dbReference>
<accession>A0A2N3X0K7</accession>
<evidence type="ECO:0000313" key="3">
    <source>
        <dbReference type="EMBL" id="PKV99654.1"/>
    </source>
</evidence>
<organism evidence="3 4">
    <name type="scientific">Amycolatopsis echigonensis</name>
    <dbReference type="NCBI Taxonomy" id="2576905"/>
    <lineage>
        <taxon>Bacteria</taxon>
        <taxon>Bacillati</taxon>
        <taxon>Actinomycetota</taxon>
        <taxon>Actinomycetes</taxon>
        <taxon>Pseudonocardiales</taxon>
        <taxon>Pseudonocardiaceae</taxon>
        <taxon>Amycolatopsis</taxon>
    </lineage>
</organism>
<dbReference type="EMBL" id="JACJHR010000066">
    <property type="protein sequence ID" value="MBB2504136.1"/>
    <property type="molecule type" value="Genomic_DNA"/>
</dbReference>
<evidence type="ECO:0000313" key="4">
    <source>
        <dbReference type="Proteomes" id="UP000233750"/>
    </source>
</evidence>
<keyword evidence="4" id="KW-1185">Reference proteome</keyword>
<dbReference type="Proteomes" id="UP000550260">
    <property type="component" value="Unassembled WGS sequence"/>
</dbReference>
<feature type="transmembrane region" description="Helical" evidence="1">
    <location>
        <begin position="88"/>
        <end position="109"/>
    </location>
</feature>
<sequence length="112" mass="11541">MDTDTSRARVALTGALHGVGAYLVCALALCGLALALLIGAKGLTEPAVLGVIVLASFLHFGLFALPVAAVIGALTASLAQPKRTARRVWLTVFVLTLLLPVVFTASTAMRRG</sequence>
<comment type="caution">
    <text evidence="3">The sequence shown here is derived from an EMBL/GenBank/DDBJ whole genome shotgun (WGS) entry which is preliminary data.</text>
</comment>
<name>A0A2N3X0K7_9PSEU</name>
<evidence type="ECO:0000313" key="5">
    <source>
        <dbReference type="Proteomes" id="UP000550260"/>
    </source>
</evidence>
<keyword evidence="1" id="KW-0472">Membrane</keyword>
<dbReference type="OrthoDB" id="3637501at2"/>
<evidence type="ECO:0000313" key="2">
    <source>
        <dbReference type="EMBL" id="MBB2504136.1"/>
    </source>
</evidence>
<proteinExistence type="predicted"/>
<dbReference type="EMBL" id="PJMY01000002">
    <property type="protein sequence ID" value="PKV99654.1"/>
    <property type="molecule type" value="Genomic_DNA"/>
</dbReference>
<protein>
    <submittedName>
        <fullName evidence="3">Uncharacterized protein</fullName>
    </submittedName>
</protein>
<reference evidence="3 4" key="1">
    <citation type="submission" date="2017-12" db="EMBL/GenBank/DDBJ databases">
        <title>Sequencing the genomes of 1000 Actinobacteria strains.</title>
        <authorList>
            <person name="Klenk H.-P."/>
        </authorList>
    </citation>
    <scope>NUCLEOTIDE SEQUENCE [LARGE SCALE GENOMIC DNA]</scope>
    <source>
        <strain evidence="3 4">DSM 45165</strain>
    </source>
</reference>
<feature type="transmembrane region" description="Helical" evidence="1">
    <location>
        <begin position="20"/>
        <end position="40"/>
    </location>
</feature>
<keyword evidence="1" id="KW-1133">Transmembrane helix</keyword>
<feature type="transmembrane region" description="Helical" evidence="1">
    <location>
        <begin position="47"/>
        <end position="76"/>
    </location>
</feature>
<evidence type="ECO:0000256" key="1">
    <source>
        <dbReference type="SAM" id="Phobius"/>
    </source>
</evidence>
<keyword evidence="1" id="KW-0812">Transmembrane</keyword>
<reference evidence="2 5" key="2">
    <citation type="submission" date="2020-08" db="EMBL/GenBank/DDBJ databases">
        <title>Amycolatopsis echigonensis JCM 21831.</title>
        <authorList>
            <person name="Tedsree N."/>
            <person name="Kuncharoen N."/>
            <person name="Likhitwitayawuid K."/>
            <person name="Tanasupawat S."/>
        </authorList>
    </citation>
    <scope>NUCLEOTIDE SEQUENCE [LARGE SCALE GENOMIC DNA]</scope>
    <source>
        <strain evidence="2 5">JCM 21831</strain>
    </source>
</reference>
<dbReference type="Proteomes" id="UP000233750">
    <property type="component" value="Unassembled WGS sequence"/>
</dbReference>
<accession>A0A8E2B7P4</accession>
<dbReference type="AlphaFoldDB" id="A0A2N3X0K7"/>